<keyword evidence="2" id="KW-1185">Reference proteome</keyword>
<evidence type="ECO:0000313" key="2">
    <source>
        <dbReference type="Proteomes" id="UP000190541"/>
    </source>
</evidence>
<dbReference type="EMBL" id="FUYS01000012">
    <property type="protein sequence ID" value="SKB88658.1"/>
    <property type="molecule type" value="Genomic_DNA"/>
</dbReference>
<reference evidence="1 2" key="1">
    <citation type="submission" date="2017-02" db="EMBL/GenBank/DDBJ databases">
        <authorList>
            <person name="Peterson S.W."/>
        </authorList>
    </citation>
    <scope>NUCLEOTIDE SEQUENCE [LARGE SCALE GENOMIC DNA]</scope>
    <source>
        <strain evidence="1 2">DSM 22899</strain>
    </source>
</reference>
<name>A0A1T5EXT0_9SPHI</name>
<sequence>MEMLNKNQIEQFLQIEREVVCSADHIENSNYGNFWGEVEGLYTITLTTSMTTSILGGK</sequence>
<proteinExistence type="predicted"/>
<dbReference type="STRING" id="623280.SAMN05660226_03624"/>
<accession>A0A1T5EXT0</accession>
<dbReference type="AlphaFoldDB" id="A0A1T5EXT0"/>
<dbReference type="Proteomes" id="UP000190541">
    <property type="component" value="Unassembled WGS sequence"/>
</dbReference>
<evidence type="ECO:0000313" key="1">
    <source>
        <dbReference type="EMBL" id="SKB88658.1"/>
    </source>
</evidence>
<protein>
    <submittedName>
        <fullName evidence="1">Uncharacterized protein</fullName>
    </submittedName>
</protein>
<organism evidence="1 2">
    <name type="scientific">Parapedobacter luteus</name>
    <dbReference type="NCBI Taxonomy" id="623280"/>
    <lineage>
        <taxon>Bacteria</taxon>
        <taxon>Pseudomonadati</taxon>
        <taxon>Bacteroidota</taxon>
        <taxon>Sphingobacteriia</taxon>
        <taxon>Sphingobacteriales</taxon>
        <taxon>Sphingobacteriaceae</taxon>
        <taxon>Parapedobacter</taxon>
    </lineage>
</organism>
<gene>
    <name evidence="1" type="ORF">SAMN05660226_03624</name>
</gene>